<keyword evidence="2" id="KW-0030">Aminoacyl-tRNA synthetase</keyword>
<dbReference type="Pfam" id="PF04480">
    <property type="entry name" value="DUF559"/>
    <property type="match status" value="1"/>
</dbReference>
<reference evidence="3" key="1">
    <citation type="submission" date="2016-10" db="EMBL/GenBank/DDBJ databases">
        <authorList>
            <person name="Varghese N."/>
            <person name="Submissions S."/>
        </authorList>
    </citation>
    <scope>NUCLEOTIDE SEQUENCE [LARGE SCALE GENOMIC DNA]</scope>
    <source>
        <strain evidence="3">DSM 241</strain>
    </source>
</reference>
<organism evidence="2 3">
    <name type="scientific">Ectothiorhodospira marina</name>
    <dbReference type="NCBI Taxonomy" id="1396821"/>
    <lineage>
        <taxon>Bacteria</taxon>
        <taxon>Pseudomonadati</taxon>
        <taxon>Pseudomonadota</taxon>
        <taxon>Gammaproteobacteria</taxon>
        <taxon>Chromatiales</taxon>
        <taxon>Ectothiorhodospiraceae</taxon>
        <taxon>Ectothiorhodospira</taxon>
    </lineage>
</organism>
<dbReference type="InterPro" id="IPR007569">
    <property type="entry name" value="DUF559"/>
</dbReference>
<gene>
    <name evidence="2" type="ORF">SAMN05444515_101176</name>
</gene>
<dbReference type="Proteomes" id="UP000199256">
    <property type="component" value="Unassembled WGS sequence"/>
</dbReference>
<sequence>MDKSRLYRHAKELRQQSTDAENLLWYHLRGRRMWGLKFRRQKVIGPYIVDFVCIEAGLIIEADGGQHADRCLRDSERSAFLEQRGFEVLRFWNHEILLETECVLRQIWEVLDRRG</sequence>
<dbReference type="OrthoDB" id="9798754at2"/>
<keyword evidence="3" id="KW-1185">Reference proteome</keyword>
<feature type="domain" description="DUF559" evidence="1">
    <location>
        <begin position="6"/>
        <end position="111"/>
    </location>
</feature>
<dbReference type="PANTHER" id="PTHR38590">
    <property type="entry name" value="BLL0828 PROTEIN"/>
    <property type="match status" value="1"/>
</dbReference>
<dbReference type="GO" id="GO:0004812">
    <property type="term" value="F:aminoacyl-tRNA ligase activity"/>
    <property type="evidence" value="ECO:0007669"/>
    <property type="project" value="UniProtKB-KW"/>
</dbReference>
<evidence type="ECO:0000313" key="3">
    <source>
        <dbReference type="Proteomes" id="UP000199256"/>
    </source>
</evidence>
<proteinExistence type="predicted"/>
<dbReference type="Gene3D" id="3.40.960.10">
    <property type="entry name" value="VSR Endonuclease"/>
    <property type="match status" value="1"/>
</dbReference>
<dbReference type="AlphaFoldDB" id="A0A1H7FAJ5"/>
<evidence type="ECO:0000313" key="2">
    <source>
        <dbReference type="EMBL" id="SEK23183.1"/>
    </source>
</evidence>
<name>A0A1H7FAJ5_9GAMM</name>
<dbReference type="InterPro" id="IPR011335">
    <property type="entry name" value="Restrct_endonuc-II-like"/>
</dbReference>
<dbReference type="SUPFAM" id="SSF52980">
    <property type="entry name" value="Restriction endonuclease-like"/>
    <property type="match status" value="1"/>
</dbReference>
<accession>A0A1H7FAJ5</accession>
<dbReference type="RefSeq" id="WP_090249689.1">
    <property type="nucleotide sequence ID" value="NZ_FOAA01000001.1"/>
</dbReference>
<dbReference type="EMBL" id="FOAA01000001">
    <property type="protein sequence ID" value="SEK23183.1"/>
    <property type="molecule type" value="Genomic_DNA"/>
</dbReference>
<dbReference type="PANTHER" id="PTHR38590:SF1">
    <property type="entry name" value="BLL0828 PROTEIN"/>
    <property type="match status" value="1"/>
</dbReference>
<evidence type="ECO:0000259" key="1">
    <source>
        <dbReference type="Pfam" id="PF04480"/>
    </source>
</evidence>
<dbReference type="STRING" id="1396821.SAMN05444515_101176"/>
<dbReference type="CDD" id="cd01038">
    <property type="entry name" value="Endonuclease_DUF559"/>
    <property type="match status" value="1"/>
</dbReference>
<protein>
    <submittedName>
        <fullName evidence="2">Lysyl-tRNA synthetase, class 2</fullName>
    </submittedName>
</protein>
<dbReference type="InterPro" id="IPR047216">
    <property type="entry name" value="Endonuclease_DUF559_bact"/>
</dbReference>
<keyword evidence="2" id="KW-0436">Ligase</keyword>